<dbReference type="GO" id="GO:0004519">
    <property type="term" value="F:endonuclease activity"/>
    <property type="evidence" value="ECO:0007669"/>
    <property type="project" value="UniProtKB-KW"/>
</dbReference>
<proteinExistence type="inferred from homology"/>
<evidence type="ECO:0000256" key="2">
    <source>
        <dbReference type="ARBA" id="ARBA00022722"/>
    </source>
</evidence>
<protein>
    <submittedName>
        <fullName evidence="5">Endonuclease</fullName>
    </submittedName>
</protein>
<dbReference type="SUPFAM" id="SSF54060">
    <property type="entry name" value="His-Me finger endonucleases"/>
    <property type="match status" value="1"/>
</dbReference>
<comment type="similarity">
    <text evidence="1">Belongs to the EndA/NucM nuclease family.</text>
</comment>
<dbReference type="EMBL" id="JASSQD010000001">
    <property type="protein sequence ID" value="MDK9557166.1"/>
    <property type="molecule type" value="Genomic_DNA"/>
</dbReference>
<organism evidence="5 6">
    <name type="scientific">Marinobacter albus</name>
    <dbReference type="NCBI Taxonomy" id="3030833"/>
    <lineage>
        <taxon>Bacteria</taxon>
        <taxon>Pseudomonadati</taxon>
        <taxon>Pseudomonadota</taxon>
        <taxon>Gammaproteobacteria</taxon>
        <taxon>Pseudomonadales</taxon>
        <taxon>Marinobacteraceae</taxon>
        <taxon>Marinobacter</taxon>
    </lineage>
</organism>
<dbReference type="RefSeq" id="WP_219866381.1">
    <property type="nucleotide sequence ID" value="NZ_JASSQD010000001.1"/>
</dbReference>
<keyword evidence="6" id="KW-1185">Reference proteome</keyword>
<evidence type="ECO:0000256" key="1">
    <source>
        <dbReference type="ARBA" id="ARBA00006429"/>
    </source>
</evidence>
<dbReference type="PANTHER" id="PTHR33607:SF2">
    <property type="entry name" value="ENDONUCLEASE-1"/>
    <property type="match status" value="1"/>
</dbReference>
<dbReference type="Proteomes" id="UP001223547">
    <property type="component" value="Unassembled WGS sequence"/>
</dbReference>
<sequence length="211" mass="24179">MKNFLLTITTLSILFTASIVIGQNTRFSDPDTVIKNEFWGNLYANGGNSFFCDKAFTTKGFLMTDGYVYPLADIRSALDCGTSRQCEQDNRYRQIASDLHNMVPVRNRTEMKRRNVRYENLGETMKADECGIRESAGFFEPPERVKGDIARSVAYMVDTYGLPWLGATPVFQGWNRMDPPDDTELTRHRRIAEIQGNENPFVTHPERMEQL</sequence>
<comment type="caution">
    <text evidence="5">The sequence shown here is derived from an EMBL/GenBank/DDBJ whole genome shotgun (WGS) entry which is preliminary data.</text>
</comment>
<feature type="signal peptide" evidence="4">
    <location>
        <begin position="1"/>
        <end position="22"/>
    </location>
</feature>
<keyword evidence="3" id="KW-0378">Hydrolase</keyword>
<evidence type="ECO:0000313" key="6">
    <source>
        <dbReference type="Proteomes" id="UP001223547"/>
    </source>
</evidence>
<gene>
    <name evidence="5" type="ORF">QQF73_05955</name>
</gene>
<dbReference type="Pfam" id="PF04231">
    <property type="entry name" value="Endonuclease_1"/>
    <property type="match status" value="1"/>
</dbReference>
<keyword evidence="2" id="KW-0540">Nuclease</keyword>
<evidence type="ECO:0000313" key="5">
    <source>
        <dbReference type="EMBL" id="MDK9557166.1"/>
    </source>
</evidence>
<feature type="chain" id="PRO_5046548574" evidence="4">
    <location>
        <begin position="23"/>
        <end position="211"/>
    </location>
</feature>
<dbReference type="PANTHER" id="PTHR33607">
    <property type="entry name" value="ENDONUCLEASE-1"/>
    <property type="match status" value="1"/>
</dbReference>
<dbReference type="InterPro" id="IPR044925">
    <property type="entry name" value="His-Me_finger_sf"/>
</dbReference>
<accession>A0ABT7HC78</accession>
<name>A0ABT7HC78_9GAMM</name>
<evidence type="ECO:0000256" key="3">
    <source>
        <dbReference type="ARBA" id="ARBA00022801"/>
    </source>
</evidence>
<evidence type="ECO:0000256" key="4">
    <source>
        <dbReference type="SAM" id="SignalP"/>
    </source>
</evidence>
<keyword evidence="4" id="KW-0732">Signal</keyword>
<keyword evidence="5" id="KW-0255">Endonuclease</keyword>
<reference evidence="5 6" key="1">
    <citation type="submission" date="2023-05" db="EMBL/GenBank/DDBJ databases">
        <title>Marinobacter albus sp. nov., a marine bacterium isolated from sand in a coastal intertidal zone of huludao.</title>
        <authorList>
            <person name="Deng T."/>
        </authorList>
    </citation>
    <scope>NUCLEOTIDE SEQUENCE [LARGE SCALE GENOMIC DNA]</scope>
    <source>
        <strain evidence="5 6">M216</strain>
    </source>
</reference>
<dbReference type="InterPro" id="IPR007346">
    <property type="entry name" value="Endonuclease-I"/>
</dbReference>